<dbReference type="Proteomes" id="UP000245942">
    <property type="component" value="Unassembled WGS sequence"/>
</dbReference>
<dbReference type="GeneID" id="37015373"/>
<feature type="region of interest" description="Disordered" evidence="2">
    <location>
        <begin position="1"/>
        <end position="22"/>
    </location>
</feature>
<name>A0A316U0A5_9BASI</name>
<evidence type="ECO:0000256" key="2">
    <source>
        <dbReference type="SAM" id="MobiDB-lite"/>
    </source>
</evidence>
<evidence type="ECO:0000313" key="3">
    <source>
        <dbReference type="EMBL" id="PWN17961.1"/>
    </source>
</evidence>
<dbReference type="Pfam" id="PF01875">
    <property type="entry name" value="Memo"/>
    <property type="match status" value="1"/>
</dbReference>
<feature type="region of interest" description="Disordered" evidence="2">
    <location>
        <begin position="268"/>
        <end position="289"/>
    </location>
</feature>
<dbReference type="AlphaFoldDB" id="A0A316U0A5"/>
<dbReference type="PANTHER" id="PTHR11060:SF0">
    <property type="entry name" value="PROTEIN MEMO1"/>
    <property type="match status" value="1"/>
</dbReference>
<dbReference type="RefSeq" id="XP_025345121.1">
    <property type="nucleotide sequence ID" value="XM_025493639.1"/>
</dbReference>
<evidence type="ECO:0000313" key="4">
    <source>
        <dbReference type="Proteomes" id="UP000245942"/>
    </source>
</evidence>
<dbReference type="PANTHER" id="PTHR11060">
    <property type="entry name" value="PROTEIN MEMO1"/>
    <property type="match status" value="1"/>
</dbReference>
<sequence>MSSTAPRRRATHAGSWYSSSPSKLDAQLNGWLNEVDPSAIPSAVEVASLSPSPLTSPLTLPIEGCRAIIGPHAGYSYSGPAAAWAYRCIPATTAGVRIKRVFMLGPSHHHYLDRCALSRCSVYETPLGDLKVDGETSREIMMSGQKGDWEWMERGVDEAEHSIEMHAAYVRKVFEGQEITIVPILVGAISTRQESYYGSLLAPYLADPDNFFVVSSDFCHWGSRFSYTYYRPSPDASSTSLSSTFRPREGDAPIHQSIRDLDDEGMQAISFPTSSSPSPSGSGAVQGEGKSAIQAKEEFAAYLKKTRNTVCGRHPIGVLLGALAELESQKGQKSECRFVRYEQSSECESYRDSSVSYASAFVRFL</sequence>
<comment type="similarity">
    <text evidence="1">Belongs to the MEMO1 family.</text>
</comment>
<feature type="compositionally biased region" description="Low complexity" evidence="2">
    <location>
        <begin position="274"/>
        <end position="283"/>
    </location>
</feature>
<dbReference type="STRING" id="1684307.A0A316U0A5"/>
<dbReference type="Gene3D" id="3.40.830.10">
    <property type="entry name" value="LigB-like"/>
    <property type="match status" value="1"/>
</dbReference>
<dbReference type="NCBIfam" id="TIGR04336">
    <property type="entry name" value="AmmeMemoSam_B"/>
    <property type="match status" value="1"/>
</dbReference>
<feature type="compositionally biased region" description="Basic residues" evidence="2">
    <location>
        <begin position="1"/>
        <end position="11"/>
    </location>
</feature>
<evidence type="ECO:0000256" key="1">
    <source>
        <dbReference type="ARBA" id="ARBA00006315"/>
    </source>
</evidence>
<proteinExistence type="inferred from homology"/>
<gene>
    <name evidence="3" type="ORF">BCV69DRAFT_288668</name>
</gene>
<organism evidence="3 4">
    <name type="scientific">Pseudomicrostroma glucosiphilum</name>
    <dbReference type="NCBI Taxonomy" id="1684307"/>
    <lineage>
        <taxon>Eukaryota</taxon>
        <taxon>Fungi</taxon>
        <taxon>Dikarya</taxon>
        <taxon>Basidiomycota</taxon>
        <taxon>Ustilaginomycotina</taxon>
        <taxon>Exobasidiomycetes</taxon>
        <taxon>Microstromatales</taxon>
        <taxon>Microstromatales incertae sedis</taxon>
        <taxon>Pseudomicrostroma</taxon>
    </lineage>
</organism>
<reference evidence="3 4" key="1">
    <citation type="journal article" date="2018" name="Mol. Biol. Evol.">
        <title>Broad Genomic Sampling Reveals a Smut Pathogenic Ancestry of the Fungal Clade Ustilaginomycotina.</title>
        <authorList>
            <person name="Kijpornyongpan T."/>
            <person name="Mondo S.J."/>
            <person name="Barry K."/>
            <person name="Sandor L."/>
            <person name="Lee J."/>
            <person name="Lipzen A."/>
            <person name="Pangilinan J."/>
            <person name="LaButti K."/>
            <person name="Hainaut M."/>
            <person name="Henrissat B."/>
            <person name="Grigoriev I.V."/>
            <person name="Spatafora J.W."/>
            <person name="Aime M.C."/>
        </authorList>
    </citation>
    <scope>NUCLEOTIDE SEQUENCE [LARGE SCALE GENOMIC DNA]</scope>
    <source>
        <strain evidence="3 4">MCA 4718</strain>
    </source>
</reference>
<accession>A0A316U0A5</accession>
<dbReference type="InterPro" id="IPR002737">
    <property type="entry name" value="MEMO1_fam"/>
</dbReference>
<dbReference type="OrthoDB" id="417112at2759"/>
<dbReference type="CDD" id="cd07361">
    <property type="entry name" value="MEMO_like"/>
    <property type="match status" value="1"/>
</dbReference>
<keyword evidence="4" id="KW-1185">Reference proteome</keyword>
<protein>
    <submittedName>
        <fullName evidence="3">UPF0103-domain-containing protein</fullName>
    </submittedName>
</protein>
<dbReference type="EMBL" id="KZ819339">
    <property type="protein sequence ID" value="PWN17961.1"/>
    <property type="molecule type" value="Genomic_DNA"/>
</dbReference>
<dbReference type="HAMAP" id="MF_00055">
    <property type="entry name" value="MEMO1"/>
    <property type="match status" value="1"/>
</dbReference>